<proteinExistence type="predicted"/>
<gene>
    <name evidence="2" type="ORF">NCWK1_1557</name>
</gene>
<dbReference type="EMBL" id="BDGE01000024">
    <property type="protein sequence ID" value="GBE91804.1"/>
    <property type="molecule type" value="Genomic_DNA"/>
</dbReference>
<dbReference type="PANTHER" id="PTHR43190:SF3">
    <property type="entry name" value="N-ACETYL-D-GLUCOSAMINE KINASE"/>
    <property type="match status" value="1"/>
</dbReference>
<dbReference type="InterPro" id="IPR052519">
    <property type="entry name" value="Euk-type_GlcNAc_Kinase"/>
</dbReference>
<comment type="caution">
    <text evidence="2">The sequence shown here is derived from an EMBL/GenBank/DDBJ whole genome shotgun (WGS) entry which is preliminary data.</text>
</comment>
<evidence type="ECO:0000259" key="1">
    <source>
        <dbReference type="Pfam" id="PF01869"/>
    </source>
</evidence>
<dbReference type="CDD" id="cd24007">
    <property type="entry name" value="ASKHA_NBD_eukNAGK-like"/>
    <property type="match status" value="1"/>
</dbReference>
<evidence type="ECO:0000313" key="2">
    <source>
        <dbReference type="EMBL" id="GBE91804.1"/>
    </source>
</evidence>
<dbReference type="RefSeq" id="WP_103124343.1">
    <property type="nucleotide sequence ID" value="NZ_DF978424.1"/>
</dbReference>
<dbReference type="InterPro" id="IPR043129">
    <property type="entry name" value="ATPase_NBD"/>
</dbReference>
<dbReference type="Proteomes" id="UP000236527">
    <property type="component" value="Unassembled WGS sequence"/>
</dbReference>
<feature type="domain" description="ATPase BadF/BadG/BcrA/BcrD type" evidence="1">
    <location>
        <begin position="5"/>
        <end position="314"/>
    </location>
</feature>
<dbReference type="SUPFAM" id="SSF53067">
    <property type="entry name" value="Actin-like ATPase domain"/>
    <property type="match status" value="2"/>
</dbReference>
<dbReference type="Pfam" id="PF01869">
    <property type="entry name" value="BcrAD_BadFG"/>
    <property type="match status" value="1"/>
</dbReference>
<accession>A0A2H6LEZ7</accession>
<protein>
    <submittedName>
        <fullName evidence="2">BadF/BadG/BcrA/BcrD type ATPase</fullName>
    </submittedName>
</protein>
<dbReference type="InterPro" id="IPR002731">
    <property type="entry name" value="ATPase_BadF"/>
</dbReference>
<sequence length="325" mass="34648">MSYVLGIDGGGSKTVCILMDDSRQVLGHAEAGASNYQSIGVEAALKSIHSAINAAANEALKFTNIIKISAICLGLAGIGRSGDIEVVKNMVQELQNSQFLPITWDLQPANIVICHDALIALVGGVGHDVGIVVAAGTGSITFGRNQQGETKRVGGWGYILGDEGSAYKIAVAGMQAALKSYDGREIQTSLVQDFKQHLGFQSIEELIEVIYRRGWGVKEIASLAPIVDLAAASGDKLANSVIDDAVKELVKATSTVINTIFSPDSAFEIVTTGSVWQGKSQIHERFTTAIVNQFPHVKVMFPRYEPAYGAGLLALQSLYNTRLRV</sequence>
<keyword evidence="3" id="KW-1185">Reference proteome</keyword>
<dbReference type="PANTHER" id="PTHR43190">
    <property type="entry name" value="N-ACETYL-D-GLUCOSAMINE KINASE"/>
    <property type="match status" value="1"/>
</dbReference>
<name>A0A2H6LEZ7_9NOSO</name>
<reference evidence="3" key="1">
    <citation type="journal article" date="2018" name="Genome Announc.">
        <title>Draft Genome Sequence of the Nitrogen-Fixing and Hormogonia-Inducing Cyanobacterium Nostoc cycadae Strain WK-1, Isolated from the Coralloid Roots of Cycas revoluta.</title>
        <authorList>
            <person name="Kanesaki Y."/>
            <person name="Hirose M."/>
            <person name="Hirose Y."/>
            <person name="Fujisawa T."/>
            <person name="Nakamura Y."/>
            <person name="Watanabe S."/>
            <person name="Matsunaga S."/>
            <person name="Uchida H."/>
            <person name="Murakami A."/>
        </authorList>
    </citation>
    <scope>NUCLEOTIDE SEQUENCE [LARGE SCALE GENOMIC DNA]</scope>
    <source>
        <strain evidence="3">WK-1</strain>
    </source>
</reference>
<evidence type="ECO:0000313" key="3">
    <source>
        <dbReference type="Proteomes" id="UP000236527"/>
    </source>
</evidence>
<dbReference type="AlphaFoldDB" id="A0A2H6LEZ7"/>
<organism evidence="2 3">
    <name type="scientific">Nostoc cycadae WK-1</name>
    <dbReference type="NCBI Taxonomy" id="1861711"/>
    <lineage>
        <taxon>Bacteria</taxon>
        <taxon>Bacillati</taxon>
        <taxon>Cyanobacteriota</taxon>
        <taxon>Cyanophyceae</taxon>
        <taxon>Nostocales</taxon>
        <taxon>Nostocaceae</taxon>
        <taxon>Nostoc</taxon>
    </lineage>
</organism>
<dbReference type="Gene3D" id="3.30.420.40">
    <property type="match status" value="2"/>
</dbReference>